<dbReference type="Pfam" id="PF01426">
    <property type="entry name" value="BAH"/>
    <property type="match status" value="1"/>
</dbReference>
<dbReference type="SMART" id="SM00743">
    <property type="entry name" value="Agenet"/>
    <property type="match status" value="2"/>
</dbReference>
<gene>
    <name evidence="2" type="primary">LOC110731222</name>
</gene>
<dbReference type="InterPro" id="IPR014002">
    <property type="entry name" value="Agenet_dom_plant"/>
</dbReference>
<dbReference type="KEGG" id="cqi:110731222"/>
<name>A0A803M1J4_CHEQI</name>
<dbReference type="SMR" id="A0A803M1J4"/>
<dbReference type="InterPro" id="IPR043151">
    <property type="entry name" value="BAH_sf"/>
</dbReference>
<organism evidence="2 3">
    <name type="scientific">Chenopodium quinoa</name>
    <name type="common">Quinoa</name>
    <dbReference type="NCBI Taxonomy" id="63459"/>
    <lineage>
        <taxon>Eukaryota</taxon>
        <taxon>Viridiplantae</taxon>
        <taxon>Streptophyta</taxon>
        <taxon>Embryophyta</taxon>
        <taxon>Tracheophyta</taxon>
        <taxon>Spermatophyta</taxon>
        <taxon>Magnoliopsida</taxon>
        <taxon>eudicotyledons</taxon>
        <taxon>Gunneridae</taxon>
        <taxon>Pentapetalae</taxon>
        <taxon>Caryophyllales</taxon>
        <taxon>Chenopodiaceae</taxon>
        <taxon>Chenopodioideae</taxon>
        <taxon>Atripliceae</taxon>
        <taxon>Chenopodium</taxon>
    </lineage>
</organism>
<dbReference type="EnsemblPlants" id="AUR62021826-RA">
    <property type="protein sequence ID" value="AUR62021826-RA:cds"/>
    <property type="gene ID" value="AUR62021826"/>
</dbReference>
<dbReference type="Pfam" id="PF05641">
    <property type="entry name" value="Agenet"/>
    <property type="match status" value="1"/>
</dbReference>
<protein>
    <recommendedName>
        <fullName evidence="1">BAH domain-containing protein</fullName>
    </recommendedName>
</protein>
<dbReference type="OrthoDB" id="1883212at2759"/>
<dbReference type="InterPro" id="IPR001025">
    <property type="entry name" value="BAH_dom"/>
</dbReference>
<evidence type="ECO:0000313" key="3">
    <source>
        <dbReference type="Proteomes" id="UP000596660"/>
    </source>
</evidence>
<dbReference type="Proteomes" id="UP000596660">
    <property type="component" value="Unplaced"/>
</dbReference>
<dbReference type="Gene3D" id="2.30.30.490">
    <property type="match status" value="1"/>
</dbReference>
<sequence length="641" mass="72854">MTNDEKGFLSWDERIISQEKGNRTVHYYLNDSVGDSVLAIQGTERSVRHMIYVVFDAFVDRYGSVCNVNSATKWRSRREVVDWLNRLVAKNQHLLLPSESLACAQRFQDRIRGSNGTLISHAPVTLPRKLKAQISDIVWNGEGWACSKKLMHYPSFIRTGITISVHSFVFVMAAEGNPYLGYLEDMYEDKKRQKKVKVRWFHRDEEVTSLVSQLDAHPREVFITPHVQVINAECIGGPASVLTPKHYEQCVAALPQSILCRVHLCFRQLKNDQIRPFTVSKLQGYRNQAVLSCIDHILFSKKKTKEHSKRKRLDERKIGDIQLRGHNRAETSPSATGSQKTKVVPSFSKLKIKFAGKTVKHGDFVESHHDEVSASFGINDEIELLSQDSGIRGCWFKCKVLEISRKHIKVQYDDLEDPEDFGKLQEWVASYRVAAPDKMGLRCSGRLTTRPRPPKDPDDCIIEVGTAVEIWWHDGWWEGVIITANVCGTDHLQIYLPGEDRYVTTEKSLIRTAKDWVNGSWVTAKTCPDILSSISAKSNSRLLDYAMPPISEVVEVEEGQDAPVVNMQKPVLADVADNTTCRSPSNKKDNSDAEVDEQLKEDHVDYDVGVVAKGERLSAEKDFEFCRQQYTQEKFVEASVR</sequence>
<dbReference type="PANTHER" id="PTHR31917">
    <property type="entry name" value="AGENET DOMAIN-CONTAINING PROTEIN-RELATED"/>
    <property type="match status" value="1"/>
</dbReference>
<dbReference type="InterPro" id="IPR008395">
    <property type="entry name" value="Agenet-like_dom"/>
</dbReference>
<feature type="domain" description="BAH" evidence="1">
    <location>
        <begin position="161"/>
        <end position="275"/>
    </location>
</feature>
<dbReference type="CDD" id="cd20405">
    <property type="entry name" value="Tudor_Agenet_AtDUF_rpt1_3"/>
    <property type="match status" value="1"/>
</dbReference>
<dbReference type="PANTHER" id="PTHR31917:SF3">
    <property type="entry name" value="BROMO ADJACENT-LIKE DOMAIN PROTEIN"/>
    <property type="match status" value="1"/>
</dbReference>
<keyword evidence="3" id="KW-1185">Reference proteome</keyword>
<dbReference type="OMA" id="KPICIND"/>
<dbReference type="RefSeq" id="XP_021766755.1">
    <property type="nucleotide sequence ID" value="XM_021911063.1"/>
</dbReference>
<proteinExistence type="predicted"/>
<dbReference type="PROSITE" id="PS51038">
    <property type="entry name" value="BAH"/>
    <property type="match status" value="1"/>
</dbReference>
<dbReference type="AlphaFoldDB" id="A0A803M1J4"/>
<reference evidence="2" key="2">
    <citation type="submission" date="2021-03" db="UniProtKB">
        <authorList>
            <consortium name="EnsemblPlants"/>
        </authorList>
    </citation>
    <scope>IDENTIFICATION</scope>
</reference>
<dbReference type="GeneID" id="110731222"/>
<reference evidence="2" key="1">
    <citation type="journal article" date="2017" name="Nature">
        <title>The genome of Chenopodium quinoa.</title>
        <authorList>
            <person name="Jarvis D.E."/>
            <person name="Ho Y.S."/>
            <person name="Lightfoot D.J."/>
            <person name="Schmoeckel S.M."/>
            <person name="Li B."/>
            <person name="Borm T.J.A."/>
            <person name="Ohyanagi H."/>
            <person name="Mineta K."/>
            <person name="Michell C.T."/>
            <person name="Saber N."/>
            <person name="Kharbatia N.M."/>
            <person name="Rupper R.R."/>
            <person name="Sharp A.R."/>
            <person name="Dally N."/>
            <person name="Boughton B.A."/>
            <person name="Woo Y.H."/>
            <person name="Gao G."/>
            <person name="Schijlen E.G.W.M."/>
            <person name="Guo X."/>
            <person name="Momin A.A."/>
            <person name="Negrao S."/>
            <person name="Al-Babili S."/>
            <person name="Gehring C."/>
            <person name="Roessner U."/>
            <person name="Jung C."/>
            <person name="Murphy K."/>
            <person name="Arold S.T."/>
            <person name="Gojobori T."/>
            <person name="van der Linden C.G."/>
            <person name="van Loo E.N."/>
            <person name="Jellen E.N."/>
            <person name="Maughan P.J."/>
            <person name="Tester M."/>
        </authorList>
    </citation>
    <scope>NUCLEOTIDE SEQUENCE [LARGE SCALE GENOMIC DNA]</scope>
    <source>
        <strain evidence="2">cv. PI 614886</strain>
    </source>
</reference>
<evidence type="ECO:0000259" key="1">
    <source>
        <dbReference type="PROSITE" id="PS51038"/>
    </source>
</evidence>
<dbReference type="Gramene" id="AUR62021826-RA">
    <property type="protein sequence ID" value="AUR62021826-RA:cds"/>
    <property type="gene ID" value="AUR62021826"/>
</dbReference>
<dbReference type="SMART" id="SM00439">
    <property type="entry name" value="BAH"/>
    <property type="match status" value="1"/>
</dbReference>
<evidence type="ECO:0000313" key="2">
    <source>
        <dbReference type="EnsemblPlants" id="AUR62021826-RA:cds"/>
    </source>
</evidence>
<accession>A0A803M1J4</accession>
<dbReference type="GO" id="GO:0003682">
    <property type="term" value="F:chromatin binding"/>
    <property type="evidence" value="ECO:0007669"/>
    <property type="project" value="InterPro"/>
</dbReference>